<dbReference type="PANTHER" id="PTHR41164">
    <property type="entry name" value="CURLI PRODUCTION ASSEMBLY/TRANSPORT COMPONENT CSGG"/>
    <property type="match status" value="1"/>
</dbReference>
<name>A0A7C3CL42_9BACT</name>
<accession>A0A7C3CL42</accession>
<dbReference type="AlphaFoldDB" id="A0A7C3CL42"/>
<keyword evidence="1" id="KW-1003">Cell membrane</keyword>
<dbReference type="GO" id="GO:0030288">
    <property type="term" value="C:outer membrane-bounded periplasmic space"/>
    <property type="evidence" value="ECO:0007669"/>
    <property type="project" value="InterPro"/>
</dbReference>
<evidence type="ECO:0000256" key="6">
    <source>
        <dbReference type="SAM" id="SignalP"/>
    </source>
</evidence>
<evidence type="ECO:0000313" key="7">
    <source>
        <dbReference type="EMBL" id="HFC98411.1"/>
    </source>
</evidence>
<dbReference type="Proteomes" id="UP000886043">
    <property type="component" value="Unassembled WGS sequence"/>
</dbReference>
<evidence type="ECO:0000256" key="5">
    <source>
        <dbReference type="ARBA" id="ARBA00023288"/>
    </source>
</evidence>
<dbReference type="Pfam" id="PF03783">
    <property type="entry name" value="CsgG"/>
    <property type="match status" value="1"/>
</dbReference>
<organism evidence="7">
    <name type="scientific">Thermosulfurimonas dismutans</name>
    <dbReference type="NCBI Taxonomy" id="999894"/>
    <lineage>
        <taxon>Bacteria</taxon>
        <taxon>Pseudomonadati</taxon>
        <taxon>Thermodesulfobacteriota</taxon>
        <taxon>Thermodesulfobacteria</taxon>
        <taxon>Thermodesulfobacteriales</taxon>
        <taxon>Thermodesulfobacteriaceae</taxon>
        <taxon>Thermosulfurimonas</taxon>
    </lineage>
</organism>
<dbReference type="Gene3D" id="3.40.50.10610">
    <property type="entry name" value="ABC-type transport auxiliary lipoprotein component"/>
    <property type="match status" value="1"/>
</dbReference>
<sequence>MDKISKRFPILAVVLLFWMASCVSSGVQTTVETTGPTVQEALTYHGPKARIAVASFKCKAAKCSGAIGDGLSDMLATALFRTGRFIVLERGEGLKAIQEELNLGQSGYVRKGAAPKMGLMEGADILVIGAITAFEPNASGIGGGGIVIPYKIPLIGGARLSKKEAYIAADIRLVDVRTGRIINATTVEGKASSWKVGGGMGTILGSVALGGALGAYRNTPMEKAIRVMLYNAVDAIARMVPENYYRWGEDNQKR</sequence>
<dbReference type="EMBL" id="DRMH01000110">
    <property type="protein sequence ID" value="HFC98411.1"/>
    <property type="molecule type" value="Genomic_DNA"/>
</dbReference>
<keyword evidence="2 6" id="KW-0732">Signal</keyword>
<evidence type="ECO:0000256" key="1">
    <source>
        <dbReference type="ARBA" id="ARBA00022475"/>
    </source>
</evidence>
<protein>
    <recommendedName>
        <fullName evidence="8">Curli production assembly/transport component CsgG</fullName>
    </recommendedName>
</protein>
<evidence type="ECO:0000256" key="3">
    <source>
        <dbReference type="ARBA" id="ARBA00023136"/>
    </source>
</evidence>
<gene>
    <name evidence="7" type="ORF">ENJ40_08160</name>
</gene>
<reference evidence="7" key="1">
    <citation type="journal article" date="2020" name="mSystems">
        <title>Genome- and Community-Level Interaction Insights into Carbon Utilization and Element Cycling Functions of Hydrothermarchaeota in Hydrothermal Sediment.</title>
        <authorList>
            <person name="Zhou Z."/>
            <person name="Liu Y."/>
            <person name="Xu W."/>
            <person name="Pan J."/>
            <person name="Luo Z.H."/>
            <person name="Li M."/>
        </authorList>
    </citation>
    <scope>NUCLEOTIDE SEQUENCE [LARGE SCALE GENOMIC DNA]</scope>
    <source>
        <strain evidence="7">HyVt-483</strain>
    </source>
</reference>
<feature type="chain" id="PRO_5028349726" description="Curli production assembly/transport component CsgG" evidence="6">
    <location>
        <begin position="26"/>
        <end position="254"/>
    </location>
</feature>
<proteinExistence type="predicted"/>
<keyword evidence="5" id="KW-0449">Lipoprotein</keyword>
<comment type="caution">
    <text evidence="7">The sequence shown here is derived from an EMBL/GenBank/DDBJ whole genome shotgun (WGS) entry which is preliminary data.</text>
</comment>
<dbReference type="PANTHER" id="PTHR41164:SF1">
    <property type="entry name" value="CURLI PRODUCTION ASSEMBLY_TRANSPORT COMPONENT CSGG"/>
    <property type="match status" value="1"/>
</dbReference>
<keyword evidence="4" id="KW-0564">Palmitate</keyword>
<feature type="signal peptide" evidence="6">
    <location>
        <begin position="1"/>
        <end position="25"/>
    </location>
</feature>
<dbReference type="InterPro" id="IPR005534">
    <property type="entry name" value="Curli_assmbl/transp-comp_CsgG"/>
</dbReference>
<evidence type="ECO:0000256" key="2">
    <source>
        <dbReference type="ARBA" id="ARBA00022729"/>
    </source>
</evidence>
<keyword evidence="3" id="KW-0472">Membrane</keyword>
<evidence type="ECO:0008006" key="8">
    <source>
        <dbReference type="Google" id="ProtNLM"/>
    </source>
</evidence>
<dbReference type="PROSITE" id="PS51257">
    <property type="entry name" value="PROKAR_LIPOPROTEIN"/>
    <property type="match status" value="1"/>
</dbReference>
<evidence type="ECO:0000256" key="4">
    <source>
        <dbReference type="ARBA" id="ARBA00023139"/>
    </source>
</evidence>